<evidence type="ECO:0008006" key="3">
    <source>
        <dbReference type="Google" id="ProtNLM"/>
    </source>
</evidence>
<dbReference type="SUPFAM" id="SSF52047">
    <property type="entry name" value="RNI-like"/>
    <property type="match status" value="1"/>
</dbReference>
<dbReference type="Proteomes" id="UP000053593">
    <property type="component" value="Unassembled WGS sequence"/>
</dbReference>
<dbReference type="HOGENOM" id="CLU_601360_0_0_1"/>
<dbReference type="OrthoDB" id="2745898at2759"/>
<evidence type="ECO:0000313" key="1">
    <source>
        <dbReference type="EMBL" id="KIK51947.1"/>
    </source>
</evidence>
<gene>
    <name evidence="1" type="ORF">GYMLUDRAFT_251623</name>
</gene>
<dbReference type="EMBL" id="KN834851">
    <property type="protein sequence ID" value="KIK51947.1"/>
    <property type="molecule type" value="Genomic_DNA"/>
</dbReference>
<name>A0A0D0C279_9AGAR</name>
<reference evidence="1 2" key="1">
    <citation type="submission" date="2014-04" db="EMBL/GenBank/DDBJ databases">
        <title>Evolutionary Origins and Diversification of the Mycorrhizal Mutualists.</title>
        <authorList>
            <consortium name="DOE Joint Genome Institute"/>
            <consortium name="Mycorrhizal Genomics Consortium"/>
            <person name="Kohler A."/>
            <person name="Kuo A."/>
            <person name="Nagy L.G."/>
            <person name="Floudas D."/>
            <person name="Copeland A."/>
            <person name="Barry K.W."/>
            <person name="Cichocki N."/>
            <person name="Veneault-Fourrey C."/>
            <person name="LaButti K."/>
            <person name="Lindquist E.A."/>
            <person name="Lipzen A."/>
            <person name="Lundell T."/>
            <person name="Morin E."/>
            <person name="Murat C."/>
            <person name="Riley R."/>
            <person name="Ohm R."/>
            <person name="Sun H."/>
            <person name="Tunlid A."/>
            <person name="Henrissat B."/>
            <person name="Grigoriev I.V."/>
            <person name="Hibbett D.S."/>
            <person name="Martin F."/>
        </authorList>
    </citation>
    <scope>NUCLEOTIDE SEQUENCE [LARGE SCALE GENOMIC DNA]</scope>
    <source>
        <strain evidence="1 2">FD-317 M1</strain>
    </source>
</reference>
<proteinExistence type="predicted"/>
<sequence length="456" mass="51836">MTILPQEILDAIVDSVHSKEDLESLSLTHRYFLPRSRWHLFSTIRLLHGRHDSSLNYESTASFTLAVKRYYESLPLSSFLAAFKDAVAKNSLITSSVRTLTLSLYAGDGNPNYDTEMPDPDVYLPFANLRALQVLFAHSYYDIIDIQTTQKWRFPRLLRLIQMNSLSLQHLAIDKCSLQDSSWDSLFCYIASLKQLHTFVLRDALISCQVPILMDEESLSLGGPTGTSISKTEGISGAGGNAQHLKRLFLDQNEPELEREALSTSRYFPLSHLDALALRFRSNHYMWGQIAVLSNVGNVLTSLTIDIEDHFVNESTLQDITLPNLAHFQLISERLDDSVYTIFSWLIHQSTRPFNHSHSDSNTDLPPYNNPSSKLRFIHLTFSLSVDNLVDTLADTQLTRLISSIPLLEVITADVTLTEFRLVAQTGEECLERNFPTAYETGKIKYGKVDQWWELR</sequence>
<protein>
    <recommendedName>
        <fullName evidence="3">F-box domain-containing protein</fullName>
    </recommendedName>
</protein>
<evidence type="ECO:0000313" key="2">
    <source>
        <dbReference type="Proteomes" id="UP000053593"/>
    </source>
</evidence>
<accession>A0A0D0C279</accession>
<keyword evidence="2" id="KW-1185">Reference proteome</keyword>
<dbReference type="AlphaFoldDB" id="A0A0D0C279"/>
<organism evidence="1 2">
    <name type="scientific">Collybiopsis luxurians FD-317 M1</name>
    <dbReference type="NCBI Taxonomy" id="944289"/>
    <lineage>
        <taxon>Eukaryota</taxon>
        <taxon>Fungi</taxon>
        <taxon>Dikarya</taxon>
        <taxon>Basidiomycota</taxon>
        <taxon>Agaricomycotina</taxon>
        <taxon>Agaricomycetes</taxon>
        <taxon>Agaricomycetidae</taxon>
        <taxon>Agaricales</taxon>
        <taxon>Marasmiineae</taxon>
        <taxon>Omphalotaceae</taxon>
        <taxon>Collybiopsis</taxon>
        <taxon>Collybiopsis luxurians</taxon>
    </lineage>
</organism>